<dbReference type="InterPro" id="IPR053525">
    <property type="entry name" value="Sortase_D"/>
</dbReference>
<reference evidence="4 5" key="1">
    <citation type="submission" date="2018-09" db="EMBL/GenBank/DDBJ databases">
        <title>Genomic Encyclopedia of Archaeal and Bacterial Type Strains, Phase II (KMG-II): from individual species to whole genera.</title>
        <authorList>
            <person name="Goeker M."/>
        </authorList>
    </citation>
    <scope>NUCLEOTIDE SEQUENCE [LARGE SCALE GENOMIC DNA]</scope>
    <source>
        <strain evidence="4 5">DSM 17008</strain>
    </source>
</reference>
<evidence type="ECO:0000256" key="2">
    <source>
        <dbReference type="PIRSR" id="PIRSR605754-1"/>
    </source>
</evidence>
<dbReference type="Proteomes" id="UP000285120">
    <property type="component" value="Unassembled WGS sequence"/>
</dbReference>
<gene>
    <name evidence="4" type="ORF">ATL39_0195</name>
</gene>
<dbReference type="NCBIfam" id="TIGR01076">
    <property type="entry name" value="sortase_fam"/>
    <property type="match status" value="1"/>
</dbReference>
<feature type="compositionally biased region" description="Low complexity" evidence="3">
    <location>
        <begin position="73"/>
        <end position="85"/>
    </location>
</feature>
<dbReference type="GO" id="GO:0016787">
    <property type="term" value="F:hydrolase activity"/>
    <property type="evidence" value="ECO:0007669"/>
    <property type="project" value="UniProtKB-KW"/>
</dbReference>
<organism evidence="4 5">
    <name type="scientific">Sinobaca qinghaiensis</name>
    <dbReference type="NCBI Taxonomy" id="342944"/>
    <lineage>
        <taxon>Bacteria</taxon>
        <taxon>Bacillati</taxon>
        <taxon>Bacillota</taxon>
        <taxon>Bacilli</taxon>
        <taxon>Bacillales</taxon>
        <taxon>Sporolactobacillaceae</taxon>
        <taxon>Sinobaca</taxon>
    </lineage>
</organism>
<feature type="active site" description="Acyl-thioester intermediate" evidence="2">
    <location>
        <position position="233"/>
    </location>
</feature>
<comment type="caution">
    <text evidence="4">The sequence shown here is derived from an EMBL/GenBank/DDBJ whole genome shotgun (WGS) entry which is preliminary data.</text>
</comment>
<dbReference type="CDD" id="cd05828">
    <property type="entry name" value="Sortase_D_1"/>
    <property type="match status" value="1"/>
</dbReference>
<dbReference type="InterPro" id="IPR041999">
    <property type="entry name" value="Sortase_D_1"/>
</dbReference>
<evidence type="ECO:0000313" key="4">
    <source>
        <dbReference type="EMBL" id="RKD75985.1"/>
    </source>
</evidence>
<dbReference type="AlphaFoldDB" id="A0A419V7E0"/>
<evidence type="ECO:0000256" key="3">
    <source>
        <dbReference type="SAM" id="MobiDB-lite"/>
    </source>
</evidence>
<evidence type="ECO:0000313" key="5">
    <source>
        <dbReference type="Proteomes" id="UP000285120"/>
    </source>
</evidence>
<keyword evidence="5" id="KW-1185">Reference proteome</keyword>
<feature type="active site" description="Proton donor/acceptor" evidence="2">
    <location>
        <position position="176"/>
    </location>
</feature>
<dbReference type="Gene3D" id="2.40.260.10">
    <property type="entry name" value="Sortase"/>
    <property type="match status" value="1"/>
</dbReference>
<name>A0A419V7E0_9BACL</name>
<dbReference type="Pfam" id="PF04203">
    <property type="entry name" value="Sortase"/>
    <property type="match status" value="1"/>
</dbReference>
<dbReference type="EMBL" id="RAPK01000006">
    <property type="protein sequence ID" value="RKD75985.1"/>
    <property type="molecule type" value="Genomic_DNA"/>
</dbReference>
<feature type="region of interest" description="Disordered" evidence="3">
    <location>
        <begin position="48"/>
        <end position="121"/>
    </location>
</feature>
<sequence length="256" mass="27751">MNKNSFLKRILKTVHKLSPGFLILGICLIAWASYQIYTQSAPAPVSVEQPAEESGLTADTSASAEIEKREETQTAASPTDTTAPPDVQNEKETVKEAQAQTETKTETSKQNSISDETLYPVRPKVGGNIGNLTMPAIDQTLPIIHGTDEDELSKGIGHFAGSVLPGENDNSVLSGHRDTVFKELGQLEINDELIVETSAGTFTYEIREIKIVPSDDKTIITPSASPVLTVTTCYPFNFIGSAPDRYILIADLVRSE</sequence>
<accession>A0A419V7E0</accession>
<evidence type="ECO:0000256" key="1">
    <source>
        <dbReference type="ARBA" id="ARBA00022801"/>
    </source>
</evidence>
<dbReference type="SUPFAM" id="SSF63817">
    <property type="entry name" value="Sortase"/>
    <property type="match status" value="1"/>
</dbReference>
<proteinExistence type="predicted"/>
<dbReference type="OrthoDB" id="165822at2"/>
<dbReference type="InterPro" id="IPR005754">
    <property type="entry name" value="Sortase"/>
</dbReference>
<dbReference type="InterPro" id="IPR023365">
    <property type="entry name" value="Sortase_dom-sf"/>
</dbReference>
<keyword evidence="1" id="KW-0378">Hydrolase</keyword>
<dbReference type="NCBIfam" id="NF033746">
    <property type="entry name" value="class_D_sortase"/>
    <property type="match status" value="1"/>
</dbReference>
<protein>
    <submittedName>
        <fullName evidence="4">Sortase A</fullName>
    </submittedName>
</protein>
<dbReference type="RefSeq" id="WP_120191406.1">
    <property type="nucleotide sequence ID" value="NZ_RAPK01000006.1"/>
</dbReference>